<protein>
    <recommendedName>
        <fullName evidence="10">Short-chain dehydrogenase/reductase 3</fullName>
    </recommendedName>
    <alternativeName>
        <fullName evidence="11">Retinal short-chain dehydrogenase/reductase 1</fullName>
    </alternativeName>
</protein>
<evidence type="ECO:0000256" key="10">
    <source>
        <dbReference type="ARBA" id="ARBA00068717"/>
    </source>
</evidence>
<evidence type="ECO:0000256" key="7">
    <source>
        <dbReference type="ARBA" id="ARBA00023098"/>
    </source>
</evidence>
<keyword evidence="3" id="KW-0812">Transmembrane</keyword>
<comment type="subcellular location">
    <subcellularLocation>
        <location evidence="1">Membrane</location>
        <topology evidence="1">Multi-pass membrane protein</topology>
    </subcellularLocation>
</comment>
<sequence>MHAVLDFLLTLKNVIVAFVVSWVRFFIPPDRKCVKGEIVLITGAGRGIGQSLALEFAKLKAVTVLWDISEKGLKETAKMITDAAGECHTYICDISDRQQIKVMGDRVKTEVGDVTILINNAGIVIGKTLLELRDEQIERTFGVNLLGQIWTTKHFLPSMLENNHGHIVNIGSSCGLVGVPKLVDYCASKFGVTGFTQTLNYEIHFSGHDGVFTTLVSPSHIKTGMFQGCEMMYPALLPSLELNFTVDRIMQAILTNQHELCIPRTLYFMAALKHMLPVSSMHEVIHMFRGETFMESFTGAKEDENQTQKDRRTQKTS</sequence>
<accession>A0A0B7BAK4</accession>
<evidence type="ECO:0000256" key="2">
    <source>
        <dbReference type="ARBA" id="ARBA00006484"/>
    </source>
</evidence>
<organism evidence="14">
    <name type="scientific">Arion vulgaris</name>
    <dbReference type="NCBI Taxonomy" id="1028688"/>
    <lineage>
        <taxon>Eukaryota</taxon>
        <taxon>Metazoa</taxon>
        <taxon>Spiralia</taxon>
        <taxon>Lophotrochozoa</taxon>
        <taxon>Mollusca</taxon>
        <taxon>Gastropoda</taxon>
        <taxon>Heterobranchia</taxon>
        <taxon>Euthyneura</taxon>
        <taxon>Panpulmonata</taxon>
        <taxon>Eupulmonata</taxon>
        <taxon>Stylommatophora</taxon>
        <taxon>Helicina</taxon>
        <taxon>Arionoidea</taxon>
        <taxon>Arionidae</taxon>
        <taxon>Arion</taxon>
    </lineage>
</organism>
<proteinExistence type="inferred from homology"/>
<evidence type="ECO:0000256" key="1">
    <source>
        <dbReference type="ARBA" id="ARBA00004141"/>
    </source>
</evidence>
<feature type="region of interest" description="Disordered" evidence="13">
    <location>
        <begin position="298"/>
        <end position="317"/>
    </location>
</feature>
<gene>
    <name evidence="14" type="primary">ORF173619</name>
</gene>
<dbReference type="PRINTS" id="PR00081">
    <property type="entry name" value="GDHRDH"/>
</dbReference>
<name>A0A0B7BAK4_9EUPU</name>
<dbReference type="GO" id="GO:0016020">
    <property type="term" value="C:membrane"/>
    <property type="evidence" value="ECO:0007669"/>
    <property type="project" value="UniProtKB-SubCell"/>
</dbReference>
<reference evidence="14" key="1">
    <citation type="submission" date="2014-12" db="EMBL/GenBank/DDBJ databases">
        <title>Insight into the proteome of Arion vulgaris.</title>
        <authorList>
            <person name="Aradska J."/>
            <person name="Bulat T."/>
            <person name="Smidak R."/>
            <person name="Sarate P."/>
            <person name="Gangsoo J."/>
            <person name="Sialana F."/>
            <person name="Bilban M."/>
            <person name="Lubec G."/>
        </authorList>
    </citation>
    <scope>NUCLEOTIDE SEQUENCE</scope>
    <source>
        <tissue evidence="14">Skin</tissue>
    </source>
</reference>
<evidence type="ECO:0000313" key="14">
    <source>
        <dbReference type="EMBL" id="CEK89917.1"/>
    </source>
</evidence>
<evidence type="ECO:0000256" key="11">
    <source>
        <dbReference type="ARBA" id="ARBA00082544"/>
    </source>
</evidence>
<keyword evidence="8" id="KW-0472">Membrane</keyword>
<comment type="function">
    <text evidence="9">Catalyzes the reduction of all-trans-retinal to all-trans-retinol in the presence of NADPH.</text>
</comment>
<keyword evidence="6" id="KW-0560">Oxidoreductase</keyword>
<dbReference type="FunFam" id="3.40.50.720:FF:000131">
    <property type="entry name" value="Short-chain dehydrogenase/reductase 3"/>
    <property type="match status" value="1"/>
</dbReference>
<evidence type="ECO:0000256" key="6">
    <source>
        <dbReference type="ARBA" id="ARBA00023002"/>
    </source>
</evidence>
<evidence type="ECO:0000256" key="9">
    <source>
        <dbReference type="ARBA" id="ARBA00059620"/>
    </source>
</evidence>
<feature type="compositionally biased region" description="Basic and acidic residues" evidence="13">
    <location>
        <begin position="300"/>
        <end position="317"/>
    </location>
</feature>
<evidence type="ECO:0000256" key="8">
    <source>
        <dbReference type="ARBA" id="ARBA00023136"/>
    </source>
</evidence>
<evidence type="ECO:0000256" key="3">
    <source>
        <dbReference type="ARBA" id="ARBA00022692"/>
    </source>
</evidence>
<dbReference type="GO" id="GO:0005811">
    <property type="term" value="C:lipid droplet"/>
    <property type="evidence" value="ECO:0007669"/>
    <property type="project" value="TreeGrafter"/>
</dbReference>
<dbReference type="Pfam" id="PF00106">
    <property type="entry name" value="adh_short"/>
    <property type="match status" value="1"/>
</dbReference>
<comment type="similarity">
    <text evidence="2 12">Belongs to the short-chain dehydrogenases/reductases (SDR) family.</text>
</comment>
<dbReference type="InterPro" id="IPR036291">
    <property type="entry name" value="NAD(P)-bd_dom_sf"/>
</dbReference>
<dbReference type="Gene3D" id="3.40.50.720">
    <property type="entry name" value="NAD(P)-binding Rossmann-like Domain"/>
    <property type="match status" value="1"/>
</dbReference>
<dbReference type="PANTHER" id="PTHR24322">
    <property type="entry name" value="PKSB"/>
    <property type="match status" value="1"/>
</dbReference>
<evidence type="ECO:0000256" key="5">
    <source>
        <dbReference type="ARBA" id="ARBA00022989"/>
    </source>
</evidence>
<dbReference type="PANTHER" id="PTHR24322:SF736">
    <property type="entry name" value="RETINOL DEHYDROGENASE 10"/>
    <property type="match status" value="1"/>
</dbReference>
<evidence type="ECO:0000256" key="12">
    <source>
        <dbReference type="RuleBase" id="RU000363"/>
    </source>
</evidence>
<evidence type="ECO:0000256" key="13">
    <source>
        <dbReference type="SAM" id="MobiDB-lite"/>
    </source>
</evidence>
<dbReference type="CDD" id="cd05339">
    <property type="entry name" value="17beta-HSDXI-like_SDR_c"/>
    <property type="match status" value="1"/>
</dbReference>
<dbReference type="SUPFAM" id="SSF51735">
    <property type="entry name" value="NAD(P)-binding Rossmann-fold domains"/>
    <property type="match status" value="1"/>
</dbReference>
<dbReference type="EMBL" id="HACG01043052">
    <property type="protein sequence ID" value="CEK89917.1"/>
    <property type="molecule type" value="Transcribed_RNA"/>
</dbReference>
<dbReference type="AlphaFoldDB" id="A0A0B7BAK4"/>
<evidence type="ECO:0000256" key="4">
    <source>
        <dbReference type="ARBA" id="ARBA00022857"/>
    </source>
</evidence>
<keyword evidence="5" id="KW-1133">Transmembrane helix</keyword>
<keyword evidence="7" id="KW-0443">Lipid metabolism</keyword>
<dbReference type="InterPro" id="IPR002347">
    <property type="entry name" value="SDR_fam"/>
</dbReference>
<dbReference type="PRINTS" id="PR00080">
    <property type="entry name" value="SDRFAMILY"/>
</dbReference>
<dbReference type="GO" id="GO:0052650">
    <property type="term" value="F:all-trans-retinol dehydrogenase (NADP+) activity"/>
    <property type="evidence" value="ECO:0007669"/>
    <property type="project" value="UniProtKB-ARBA"/>
</dbReference>
<keyword evidence="4" id="KW-0521">NADP</keyword>